<dbReference type="PANTHER" id="PTHR40606">
    <property type="match status" value="1"/>
</dbReference>
<dbReference type="eggNOG" id="COG3422">
    <property type="taxonomic scope" value="Bacteria"/>
</dbReference>
<evidence type="ECO:0000313" key="3">
    <source>
        <dbReference type="Proteomes" id="UP000007487"/>
    </source>
</evidence>
<proteinExistence type="predicted"/>
<dbReference type="STRING" id="867900.Celly_1287"/>
<dbReference type="Pfam" id="PF07411">
    <property type="entry name" value="DUF1508"/>
    <property type="match status" value="2"/>
</dbReference>
<dbReference type="Gene3D" id="2.30.29.80">
    <property type="match status" value="1"/>
</dbReference>
<dbReference type="PANTHER" id="PTHR40606:SF1">
    <property type="entry name" value="UPF0339 PROTEIN YEGP"/>
    <property type="match status" value="1"/>
</dbReference>
<dbReference type="OrthoDB" id="9802792at2"/>
<dbReference type="EMBL" id="CP002534">
    <property type="protein sequence ID" value="ADY29115.1"/>
    <property type="molecule type" value="Genomic_DNA"/>
</dbReference>
<dbReference type="SUPFAM" id="SSF160113">
    <property type="entry name" value="YegP-like"/>
    <property type="match status" value="2"/>
</dbReference>
<reference evidence="2 3" key="1">
    <citation type="journal article" date="2011" name="Stand. Genomic Sci.">
        <title>Complete genome sequence of Cellulophaga lytica type strain (LIM- 21).</title>
        <authorList>
            <person name="Pati A."/>
            <person name="Abt B."/>
            <person name="Teshima H."/>
            <person name="Nolan M."/>
            <person name="Lapidus A."/>
            <person name="Lucas S."/>
            <person name="Hammon N."/>
            <person name="Deshpande S."/>
            <person name="Cheng J.F."/>
            <person name="Tapia R."/>
            <person name="Han C."/>
            <person name="Goodwin L."/>
            <person name="Pitluck S."/>
            <person name="Liolios K."/>
            <person name="Pagani I."/>
            <person name="Mavromatis K."/>
            <person name="Ovchinikova G."/>
            <person name="Chen A."/>
            <person name="Palaniappan K."/>
            <person name="Land M."/>
            <person name="Hauser L."/>
            <person name="Jeffries C.D."/>
            <person name="Detter J.C."/>
            <person name="Brambilla E.M."/>
            <person name="Kannan K.P."/>
            <person name="Rohde M."/>
            <person name="Spring S."/>
            <person name="Goker M."/>
            <person name="Woyke T."/>
            <person name="Bristow J."/>
            <person name="Eisen J.A."/>
            <person name="Markowitz V."/>
            <person name="Hugenholtz P."/>
            <person name="Kyrpides N.C."/>
            <person name="Klenk H.P."/>
            <person name="Ivanova N."/>
        </authorList>
    </citation>
    <scope>NUCLEOTIDE SEQUENCE [LARGE SCALE GENOMIC DNA]</scope>
    <source>
        <strain evidence="3">ATCC 23178 / DSM 7489 / JCM 8516 / NBRC 14961 / NCIMB 1423 / VKM B-1433 / Cy l20</strain>
    </source>
</reference>
<dbReference type="Proteomes" id="UP000007487">
    <property type="component" value="Chromosome"/>
</dbReference>
<dbReference type="HOGENOM" id="CLU_163886_0_0_10"/>
<organism evidence="2 3">
    <name type="scientific">Cellulophaga lytica (strain ATCC 23178 / DSM 7489 / JCM 8516 / NBRC 14961 / NCIMB 1423 / VKM B-1433 / Cy l20)</name>
    <dbReference type="NCBI Taxonomy" id="867900"/>
    <lineage>
        <taxon>Bacteria</taxon>
        <taxon>Pseudomonadati</taxon>
        <taxon>Bacteroidota</taxon>
        <taxon>Flavobacteriia</taxon>
        <taxon>Flavobacteriales</taxon>
        <taxon>Flavobacteriaceae</taxon>
        <taxon>Cellulophaga</taxon>
    </lineage>
</organism>
<evidence type="ECO:0000313" key="2">
    <source>
        <dbReference type="EMBL" id="ADY29115.1"/>
    </source>
</evidence>
<sequence>MTKPYYEIKKTITNEYYFNLKTSEGEIILYGEVFKSLEECKQQIIFIKQYAYDYDYYHSKLTKDNKHYFYLYLNEDTLLGKSNTYNTEEAKELGIASVMLYATVATIKNFSEEEE</sequence>
<dbReference type="KEGG" id="cly:Celly_1287"/>
<name>F0RGT6_CELLC</name>
<feature type="domain" description="DUF1508" evidence="1">
    <location>
        <begin position="63"/>
        <end position="108"/>
    </location>
</feature>
<dbReference type="InterPro" id="IPR010879">
    <property type="entry name" value="DUF1508"/>
</dbReference>
<dbReference type="RefSeq" id="WP_013620862.1">
    <property type="nucleotide sequence ID" value="NC_015167.1"/>
</dbReference>
<feature type="domain" description="DUF1508" evidence="1">
    <location>
        <begin position="14"/>
        <end position="51"/>
    </location>
</feature>
<dbReference type="InterPro" id="IPR051141">
    <property type="entry name" value="UPF0339_domain"/>
</dbReference>
<evidence type="ECO:0000259" key="1">
    <source>
        <dbReference type="Pfam" id="PF07411"/>
    </source>
</evidence>
<dbReference type="AlphaFoldDB" id="F0RGT6"/>
<dbReference type="InterPro" id="IPR036913">
    <property type="entry name" value="YegP-like_sf"/>
</dbReference>
<protein>
    <recommendedName>
        <fullName evidence="1">DUF1508 domain-containing protein</fullName>
    </recommendedName>
</protein>
<keyword evidence="3" id="KW-1185">Reference proteome</keyword>
<accession>F0RGT6</accession>
<gene>
    <name evidence="2" type="ordered locus">Celly_1287</name>
</gene>